<gene>
    <name evidence="5" type="ORF">D5018_09360</name>
</gene>
<dbReference type="Proteomes" id="UP000281474">
    <property type="component" value="Unassembled WGS sequence"/>
</dbReference>
<dbReference type="InterPro" id="IPR004852">
    <property type="entry name" value="Di-haem_cyt_c_peroxidsae"/>
</dbReference>
<dbReference type="GO" id="GO:0009055">
    <property type="term" value="F:electron transfer activity"/>
    <property type="evidence" value="ECO:0007669"/>
    <property type="project" value="InterPro"/>
</dbReference>
<feature type="domain" description="Di-haem cytochrome c peroxidase" evidence="4">
    <location>
        <begin position="327"/>
        <end position="525"/>
    </location>
</feature>
<proteinExistence type="predicted"/>
<dbReference type="GO" id="GO:0030313">
    <property type="term" value="C:cell envelope"/>
    <property type="evidence" value="ECO:0007669"/>
    <property type="project" value="UniProtKB-SubCell"/>
</dbReference>
<comment type="subcellular location">
    <subcellularLocation>
        <location evidence="1">Cell envelope</location>
    </subcellularLocation>
</comment>
<feature type="chain" id="PRO_5018073821" description="Di-haem cytochrome c peroxidase domain-containing protein" evidence="3">
    <location>
        <begin position="27"/>
        <end position="781"/>
    </location>
</feature>
<dbReference type="GO" id="GO:0020037">
    <property type="term" value="F:heme binding"/>
    <property type="evidence" value="ECO:0007669"/>
    <property type="project" value="InterPro"/>
</dbReference>
<sequence>MIHFRKIYLGLFFTLSACGGSSSDSANDNNPSEPPIQNQPKYQVSATFVKGPVSGGRCTLASISSGELREPVATAETDDVGFVDFGNNIQLQGDVLITCSGGRYVDEFTERQTNQDTSPMRMMANLSGDDGSEFAFTVSPLTEIAVQLAVEQGGGLNSVINGQYYQKVTMAFGLNSEINIATLKPLDLITKVAGESSPEAEYGFTLALIAYLHNHHNEGELYQRLAKDLATQLSSDSSVFSENVRQQIGEGADYFTAFGSIINSALQGTNVRRMIIDNAQLILPEADPIKTTSIIKEIEVIRQELVNHIRSHNLQPLADAPLVTDSMFELGQALAFDKILSGNKDTSCMSCHHPLLASGDARALSLGAGGQGLGQNRTGGEVIARHAQPLFNLDLFKNMFWDGRVQMDDQNKLSTPADATGDLTPEMEAVFFANQAEEGFQGYGVVAAQAMFPVADTHEMRGEAKDGNELAGFDAEDFTEIWQGLMTRLGNIPQYVEMFETAYPGVEFKDMTFAHAANAIAAFEIRGFDFRRNPWQAVIADVADNGELNNPDRLDEDTTRGAHFFFETGCVNCHKGAVMSDFDFHSLSVAQFGPGKGDGNSGFEDFGRERITGNSNDRAKFRTAPLFNVALTAPYAHLGQFSELWSHTQTYAIPERFWINLYTGYDRILAGFVHQPTFEDEVSESEKQLLKTFPVPSFDGKAYGFIRTDEYNQTKVEQVVADSGRLTLEEGKRMGDGELGLHRQILVPFMNAQTDPRARDLSHLIPDSVPSGLAVENSLEN</sequence>
<evidence type="ECO:0000256" key="3">
    <source>
        <dbReference type="SAM" id="SignalP"/>
    </source>
</evidence>
<keyword evidence="6" id="KW-1185">Reference proteome</keyword>
<name>A0A3L8Q0T3_9GAMM</name>
<dbReference type="Pfam" id="PF03150">
    <property type="entry name" value="CCP_MauG"/>
    <property type="match status" value="1"/>
</dbReference>
<dbReference type="AlphaFoldDB" id="A0A3L8Q0T3"/>
<evidence type="ECO:0000256" key="2">
    <source>
        <dbReference type="ARBA" id="ARBA00023002"/>
    </source>
</evidence>
<keyword evidence="3" id="KW-0732">Signal</keyword>
<dbReference type="PROSITE" id="PS51257">
    <property type="entry name" value="PROKAR_LIPOPROTEIN"/>
    <property type="match status" value="1"/>
</dbReference>
<comment type="caution">
    <text evidence="5">The sequence shown here is derived from an EMBL/GenBank/DDBJ whole genome shotgun (WGS) entry which is preliminary data.</text>
</comment>
<evidence type="ECO:0000313" key="6">
    <source>
        <dbReference type="Proteomes" id="UP000281474"/>
    </source>
</evidence>
<organism evidence="5 6">
    <name type="scientific">Parashewanella curva</name>
    <dbReference type="NCBI Taxonomy" id="2338552"/>
    <lineage>
        <taxon>Bacteria</taxon>
        <taxon>Pseudomonadati</taxon>
        <taxon>Pseudomonadota</taxon>
        <taxon>Gammaproteobacteria</taxon>
        <taxon>Alteromonadales</taxon>
        <taxon>Shewanellaceae</taxon>
        <taxon>Parashewanella</taxon>
    </lineage>
</organism>
<evidence type="ECO:0000259" key="4">
    <source>
        <dbReference type="Pfam" id="PF03150"/>
    </source>
</evidence>
<dbReference type="EMBL" id="QZEI01000023">
    <property type="protein sequence ID" value="RLV60002.1"/>
    <property type="molecule type" value="Genomic_DNA"/>
</dbReference>
<keyword evidence="2" id="KW-0560">Oxidoreductase</keyword>
<feature type="signal peptide" evidence="3">
    <location>
        <begin position="1"/>
        <end position="26"/>
    </location>
</feature>
<reference evidence="5 6" key="1">
    <citation type="submission" date="2018-09" db="EMBL/GenBank/DDBJ databases">
        <title>Phylogeny of the Shewanellaceae, and recommendation for two new genera, Pseudoshewanella and Parashewanella.</title>
        <authorList>
            <person name="Wang G."/>
        </authorList>
    </citation>
    <scope>NUCLEOTIDE SEQUENCE [LARGE SCALE GENOMIC DNA]</scope>
    <source>
        <strain evidence="5 6">C51</strain>
    </source>
</reference>
<dbReference type="Gene3D" id="1.10.760.10">
    <property type="entry name" value="Cytochrome c-like domain"/>
    <property type="match status" value="2"/>
</dbReference>
<evidence type="ECO:0000313" key="5">
    <source>
        <dbReference type="EMBL" id="RLV60002.1"/>
    </source>
</evidence>
<dbReference type="PANTHER" id="PTHR30600">
    <property type="entry name" value="CYTOCHROME C PEROXIDASE-RELATED"/>
    <property type="match status" value="1"/>
</dbReference>
<dbReference type="InterPro" id="IPR051395">
    <property type="entry name" value="Cytochrome_c_Peroxidase/MauG"/>
</dbReference>
<evidence type="ECO:0000256" key="1">
    <source>
        <dbReference type="ARBA" id="ARBA00004196"/>
    </source>
</evidence>
<protein>
    <recommendedName>
        <fullName evidence="4">Di-haem cytochrome c peroxidase domain-containing protein</fullName>
    </recommendedName>
</protein>
<dbReference type="GO" id="GO:0004130">
    <property type="term" value="F:cytochrome-c peroxidase activity"/>
    <property type="evidence" value="ECO:0007669"/>
    <property type="project" value="TreeGrafter"/>
</dbReference>
<dbReference type="SUPFAM" id="SSF46626">
    <property type="entry name" value="Cytochrome c"/>
    <property type="match status" value="2"/>
</dbReference>
<accession>A0A3L8Q0T3</accession>
<dbReference type="RefSeq" id="WP_121838745.1">
    <property type="nucleotide sequence ID" value="NZ_ML014772.1"/>
</dbReference>
<dbReference type="InterPro" id="IPR036909">
    <property type="entry name" value="Cyt_c-like_dom_sf"/>
</dbReference>